<comment type="caution">
    <text evidence="3">The sequence shown here is derived from an EMBL/GenBank/DDBJ whole genome shotgun (WGS) entry which is preliminary data.</text>
</comment>
<reference evidence="3 4" key="1">
    <citation type="submission" date="2012-08" db="EMBL/GenBank/DDBJ databases">
        <title>Whole genome shotgun sequence of Gordonia rhizosphera NBRC 16068.</title>
        <authorList>
            <person name="Takarada H."/>
            <person name="Isaki S."/>
            <person name="Hosoyama A."/>
            <person name="Tsuchikane K."/>
            <person name="Katsumata H."/>
            <person name="Baba S."/>
            <person name="Ohji S."/>
            <person name="Yamazaki S."/>
            <person name="Fujita N."/>
        </authorList>
    </citation>
    <scope>NUCLEOTIDE SEQUENCE [LARGE SCALE GENOMIC DNA]</scope>
    <source>
        <strain evidence="3 4">NBRC 16068</strain>
    </source>
</reference>
<dbReference type="EMBL" id="BAHC01000229">
    <property type="protein sequence ID" value="GAB93569.1"/>
    <property type="molecule type" value="Genomic_DNA"/>
</dbReference>
<organism evidence="3 4">
    <name type="scientific">Gordonia rhizosphera NBRC 16068</name>
    <dbReference type="NCBI Taxonomy" id="1108045"/>
    <lineage>
        <taxon>Bacteria</taxon>
        <taxon>Bacillati</taxon>
        <taxon>Actinomycetota</taxon>
        <taxon>Actinomycetes</taxon>
        <taxon>Mycobacteriales</taxon>
        <taxon>Gordoniaceae</taxon>
        <taxon>Gordonia</taxon>
    </lineage>
</organism>
<evidence type="ECO:0000313" key="3">
    <source>
        <dbReference type="EMBL" id="GAB93569.1"/>
    </source>
</evidence>
<dbReference type="AlphaFoldDB" id="K6X428"/>
<dbReference type="InterPro" id="IPR004378">
    <property type="entry name" value="F420H2_quin_Rdtase"/>
</dbReference>
<gene>
    <name evidence="3" type="ORF">GORHZ_229_00120</name>
</gene>
<dbReference type="RefSeq" id="WP_006338918.1">
    <property type="nucleotide sequence ID" value="NZ_BAHC01000229.1"/>
</dbReference>
<comment type="catalytic activity">
    <reaction evidence="2">
        <text>oxidized coenzyme F420-(gamma-L-Glu)(n) + a quinol + H(+) = reduced coenzyme F420-(gamma-L-Glu)(n) + a quinone</text>
        <dbReference type="Rhea" id="RHEA:39663"/>
        <dbReference type="Rhea" id="RHEA-COMP:12939"/>
        <dbReference type="Rhea" id="RHEA-COMP:14378"/>
        <dbReference type="ChEBI" id="CHEBI:15378"/>
        <dbReference type="ChEBI" id="CHEBI:24646"/>
        <dbReference type="ChEBI" id="CHEBI:132124"/>
        <dbReference type="ChEBI" id="CHEBI:133980"/>
        <dbReference type="ChEBI" id="CHEBI:139511"/>
    </reaction>
</comment>
<name>K6X428_9ACTN</name>
<dbReference type="Pfam" id="PF04075">
    <property type="entry name" value="F420H2_quin_red"/>
    <property type="match status" value="1"/>
</dbReference>
<dbReference type="PANTHER" id="PTHR39428">
    <property type="entry name" value="F420H(2)-DEPENDENT QUINONE REDUCTASE RV1261C"/>
    <property type="match status" value="1"/>
</dbReference>
<sequence>MSLAARLLQTRWFVRAPIGMFRARLGFLFGGRMLLLEHVGRKSGNVRYVVLETVDRPADDRVIIASGFGEHSQWFRNLQADPHCHVSIGWSHHRPATARVMDADESATVIDGYRTKHPKTYDKLSAVMEESAGLTMDEVPLVELSMS</sequence>
<dbReference type="GO" id="GO:0016491">
    <property type="term" value="F:oxidoreductase activity"/>
    <property type="evidence" value="ECO:0007669"/>
    <property type="project" value="InterPro"/>
</dbReference>
<dbReference type="SUPFAM" id="SSF50475">
    <property type="entry name" value="FMN-binding split barrel"/>
    <property type="match status" value="1"/>
</dbReference>
<dbReference type="GO" id="GO:0070967">
    <property type="term" value="F:coenzyme F420 binding"/>
    <property type="evidence" value="ECO:0007669"/>
    <property type="project" value="TreeGrafter"/>
</dbReference>
<dbReference type="Gene3D" id="2.30.110.10">
    <property type="entry name" value="Electron Transport, Fmn-binding Protein, Chain A"/>
    <property type="match status" value="1"/>
</dbReference>
<keyword evidence="4" id="KW-1185">Reference proteome</keyword>
<dbReference type="PANTHER" id="PTHR39428:SF3">
    <property type="entry name" value="DEAZAFLAVIN-DEPENDENT NITROREDUCTASE"/>
    <property type="match status" value="1"/>
</dbReference>
<dbReference type="eggNOG" id="COG0748">
    <property type="taxonomic scope" value="Bacteria"/>
</dbReference>
<comment type="similarity">
    <text evidence="1">Belongs to the F420H(2)-dependent quinone reductase family.</text>
</comment>
<dbReference type="GO" id="GO:0005886">
    <property type="term" value="C:plasma membrane"/>
    <property type="evidence" value="ECO:0007669"/>
    <property type="project" value="TreeGrafter"/>
</dbReference>
<proteinExistence type="inferred from homology"/>
<evidence type="ECO:0000313" key="4">
    <source>
        <dbReference type="Proteomes" id="UP000008363"/>
    </source>
</evidence>
<evidence type="ECO:0000256" key="1">
    <source>
        <dbReference type="ARBA" id="ARBA00008710"/>
    </source>
</evidence>
<dbReference type="InterPro" id="IPR012349">
    <property type="entry name" value="Split_barrel_FMN-bd"/>
</dbReference>
<evidence type="ECO:0008006" key="5">
    <source>
        <dbReference type="Google" id="ProtNLM"/>
    </source>
</evidence>
<accession>K6X428</accession>
<dbReference type="STRING" id="1108045.GORHZ_229_00120"/>
<evidence type="ECO:0000256" key="2">
    <source>
        <dbReference type="ARBA" id="ARBA00049106"/>
    </source>
</evidence>
<protein>
    <recommendedName>
        <fullName evidence="5">Nitroreductase</fullName>
    </recommendedName>
</protein>
<dbReference type="OrthoDB" id="163266at2"/>
<dbReference type="NCBIfam" id="TIGR00026">
    <property type="entry name" value="hi_GC_TIGR00026"/>
    <property type="match status" value="1"/>
</dbReference>
<dbReference type="Proteomes" id="UP000008363">
    <property type="component" value="Unassembled WGS sequence"/>
</dbReference>